<dbReference type="PROSITE" id="PS50026">
    <property type="entry name" value="EGF_3"/>
    <property type="match status" value="1"/>
</dbReference>
<organism evidence="4 5">
    <name type="scientific">Polysphondylium violaceum</name>
    <dbReference type="NCBI Taxonomy" id="133409"/>
    <lineage>
        <taxon>Eukaryota</taxon>
        <taxon>Amoebozoa</taxon>
        <taxon>Evosea</taxon>
        <taxon>Eumycetozoa</taxon>
        <taxon>Dictyostelia</taxon>
        <taxon>Dictyosteliales</taxon>
        <taxon>Dictyosteliaceae</taxon>
        <taxon>Polysphondylium</taxon>
    </lineage>
</organism>
<name>A0A8J4PNJ8_9MYCE</name>
<dbReference type="SUPFAM" id="SSF81296">
    <property type="entry name" value="E set domains"/>
    <property type="match status" value="1"/>
</dbReference>
<reference evidence="4" key="1">
    <citation type="submission" date="2020-01" db="EMBL/GenBank/DDBJ databases">
        <title>Development of genomics and gene disruption for Polysphondylium violaceum indicates a role for the polyketide synthase stlB in stalk morphogenesis.</title>
        <authorList>
            <person name="Narita B."/>
            <person name="Kawabe Y."/>
            <person name="Kin K."/>
            <person name="Saito T."/>
            <person name="Gibbs R."/>
            <person name="Kuspa A."/>
            <person name="Muzny D."/>
            <person name="Queller D."/>
            <person name="Richards S."/>
            <person name="Strassman J."/>
            <person name="Sucgang R."/>
            <person name="Worley K."/>
            <person name="Schaap P."/>
        </authorList>
    </citation>
    <scope>NUCLEOTIDE SEQUENCE</scope>
    <source>
        <strain evidence="4">QSvi11</strain>
    </source>
</reference>
<evidence type="ECO:0000256" key="2">
    <source>
        <dbReference type="SAM" id="Phobius"/>
    </source>
</evidence>
<evidence type="ECO:0000313" key="5">
    <source>
        <dbReference type="Proteomes" id="UP000695562"/>
    </source>
</evidence>
<comment type="caution">
    <text evidence="4">The sequence shown here is derived from an EMBL/GenBank/DDBJ whole genome shotgun (WGS) entry which is preliminary data.</text>
</comment>
<dbReference type="InterPro" id="IPR002909">
    <property type="entry name" value="IPT_dom"/>
</dbReference>
<feature type="disulfide bond" evidence="1">
    <location>
        <begin position="684"/>
        <end position="693"/>
    </location>
</feature>
<evidence type="ECO:0000259" key="3">
    <source>
        <dbReference type="PROSITE" id="PS50026"/>
    </source>
</evidence>
<dbReference type="InterPro" id="IPR053331">
    <property type="entry name" value="EGF-like_comC"/>
</dbReference>
<accession>A0A8J4PNJ8</accession>
<keyword evidence="5" id="KW-1185">Reference proteome</keyword>
<dbReference type="PANTHER" id="PTHR24032">
    <property type="entry name" value="EGF-LIKE DOMAIN-CONTAINING PROTEIN-RELATED-RELATED"/>
    <property type="match status" value="1"/>
</dbReference>
<feature type="transmembrane region" description="Helical" evidence="2">
    <location>
        <begin position="918"/>
        <end position="942"/>
    </location>
</feature>
<dbReference type="InterPro" id="IPR013783">
    <property type="entry name" value="Ig-like_fold"/>
</dbReference>
<dbReference type="InterPro" id="IPR054484">
    <property type="entry name" value="ComC_SSD"/>
</dbReference>
<evidence type="ECO:0000256" key="1">
    <source>
        <dbReference type="PROSITE-ProRule" id="PRU00076"/>
    </source>
</evidence>
<dbReference type="CDD" id="cd00603">
    <property type="entry name" value="IPT_PCSR"/>
    <property type="match status" value="1"/>
</dbReference>
<dbReference type="PROSITE" id="PS01186">
    <property type="entry name" value="EGF_2"/>
    <property type="match status" value="1"/>
</dbReference>
<dbReference type="InterPro" id="IPR014756">
    <property type="entry name" value="Ig_E-set"/>
</dbReference>
<feature type="transmembrane region" description="Helical" evidence="2">
    <location>
        <begin position="7"/>
        <end position="27"/>
    </location>
</feature>
<proteinExistence type="predicted"/>
<dbReference type="PANTHER" id="PTHR24032:SF24">
    <property type="entry name" value="EGF-LIKE DOMAIN-CONTAINING PROTEIN-RELATED"/>
    <property type="match status" value="1"/>
</dbReference>
<feature type="disulfide bond" evidence="1">
    <location>
        <begin position="665"/>
        <end position="675"/>
    </location>
</feature>
<sequence>MNLLNTTIINILFILSFVNLIFCNPLLPRPEYDNLLSLRTHFKLENDYPEPIDFCSRSNIFKCNPNNQSILSINLNGDGSTVIPSFYNFTTLEYLKMKNVIDANHFLVNYNQFFSSQISLECRNCNISRFANLNKKYAILILIDNPISGEIDLGNTLYSFFEIQNYNPLYLFYSHKYISSFCPLQVNIQKLTLQITANIDVDFNFNSTIDTSFPNLAMRPINLKLIGNDLISNNKYNFPQIPSLNYLELENINFKPDFVPSLAIQNIMATNSSLSTSNGELCIDLTQLDYIALINVGVTILPDITTFKRARILSLQNNDMIGTFPLNLNNTVVYSFDNNKLTGQLDQSVCTGYVSFANNKLTGPLPSCLSCYLKNSAIRERVIGNQFSNYNNDQVYPPCDDVQINWFSNITGQGFDIKGVNLPFMKSDITLNIPKVAISTSNGTYIAFNFDGITSTQVLETYKEIIFTIHTTNRDFIFKYPLVQQYPSLLVISDAQPLLNNGGYYFFFIFANLQSDTLVKVTMDNYQCILERRADATIRCAIQENFPEKIYTFTFTFNLPYTISQQKRFVRKFPIVTATSLVPKSGGLVTIYGTFGNNITNSNIPNVTVSIGQLACAVQSLVDYLIECKLPPSGASGPQNISVTIGGVRGFFPNLFLYSEDAAQCPKSCSGNGVCLGKIGMCLCYYGWGGADCSNRQLMGSISHNGNTTEISQDQVRFGLTIVGIQELSFDGKLLKERIFDRWNQTTNNETIFSYTHLYEDSIMGYQIEEITQQKSFEFAGYNMSLDAGTFKLTANVSNWVFISSLSSLQLLINTSLVSSEDDCTQTEINSFGESTLTHITIEKDGKIFYGKFIDRMLSDGKPTYSSTKIVNQTSNSILLGISLPHCTQCILDPDFSILISNKEQNGCKSTTTSNRDWVVPTAVVVSIVGAAIIGVVISVLLSRFYYIKISRKGVIFIKKEKKKSGADGIQMN</sequence>
<dbReference type="Pfam" id="PF22933">
    <property type="entry name" value="ComC_SSD"/>
    <property type="match status" value="1"/>
</dbReference>
<gene>
    <name evidence="4" type="ORF">CYY_008244</name>
</gene>
<dbReference type="OrthoDB" id="26095at2759"/>
<dbReference type="InterPro" id="IPR000742">
    <property type="entry name" value="EGF"/>
</dbReference>
<dbReference type="EMBL" id="AJWJ01000492">
    <property type="protein sequence ID" value="KAF2070433.1"/>
    <property type="molecule type" value="Genomic_DNA"/>
</dbReference>
<evidence type="ECO:0000313" key="4">
    <source>
        <dbReference type="EMBL" id="KAF2070433.1"/>
    </source>
</evidence>
<protein>
    <recommendedName>
        <fullName evidence="3">EGF-like domain-containing protein</fullName>
    </recommendedName>
</protein>
<dbReference type="Gene3D" id="2.60.40.10">
    <property type="entry name" value="Immunoglobulins"/>
    <property type="match status" value="1"/>
</dbReference>
<dbReference type="PROSITE" id="PS00022">
    <property type="entry name" value="EGF_1"/>
    <property type="match status" value="1"/>
</dbReference>
<dbReference type="Gene3D" id="2.10.25.10">
    <property type="entry name" value="Laminin"/>
    <property type="match status" value="1"/>
</dbReference>
<dbReference type="Proteomes" id="UP000695562">
    <property type="component" value="Unassembled WGS sequence"/>
</dbReference>
<comment type="caution">
    <text evidence="1">Lacks conserved residue(s) required for the propagation of feature annotation.</text>
</comment>
<dbReference type="AlphaFoldDB" id="A0A8J4PNJ8"/>
<keyword evidence="1" id="KW-1015">Disulfide bond</keyword>
<dbReference type="Pfam" id="PF01833">
    <property type="entry name" value="TIG"/>
    <property type="match status" value="1"/>
</dbReference>
<feature type="domain" description="EGF-like" evidence="3">
    <location>
        <begin position="661"/>
        <end position="694"/>
    </location>
</feature>
<keyword evidence="2" id="KW-0472">Membrane</keyword>
<keyword evidence="2" id="KW-0812">Transmembrane</keyword>
<keyword evidence="1" id="KW-0245">EGF-like domain</keyword>
<keyword evidence="2" id="KW-1133">Transmembrane helix</keyword>